<dbReference type="PROSITE" id="PS50158">
    <property type="entry name" value="ZF_CCHC"/>
    <property type="match status" value="1"/>
</dbReference>
<name>A0A1C7MZM8_9FUNG</name>
<proteinExistence type="predicted"/>
<sequence>PAAVANRPSSVLESSTSTSAFAHRQDDLLHHCIRPFIQGLEDDSTLIDITNIRDLHELKQFFGSFNTETDFPYFGALLVERRYLQRRFIETFWDKTNAEYEKLLGNGLTMDDGTIIKGYPSLPSNAKVARVKVERLSFINPLSLRDLMFKRFAHFGTVLDAGLQLDGKSFFGQGYVILDLNRPHPTQSEFLRREIDWFNDDDRCRADCPDLHKSKQCYHCNDLGHISKDCLRRGHNPQIPPNKRVAITKAQMEKEAAMKAAARTEKLRQQRQAREEEDSRISAEKTQALFSLEERIQNGQLSTQEDDLPDVPMTHKNREPIRDILEAEIGDSVMGEAMQTESLQSVSDNKKIKVSNLHTTITTDGPSSSNIPMDSPRDTSRRL</sequence>
<dbReference type="InParanoid" id="A0A1C7MZM8"/>
<reference evidence="4 5" key="1">
    <citation type="submission" date="2016-03" db="EMBL/GenBank/DDBJ databases">
        <title>Choanephora cucurbitarum.</title>
        <authorList>
            <person name="Min B."/>
            <person name="Park H."/>
            <person name="Park J.-H."/>
            <person name="Shin H.-D."/>
            <person name="Choi I.-G."/>
        </authorList>
    </citation>
    <scope>NUCLEOTIDE SEQUENCE [LARGE SCALE GENOMIC DNA]</scope>
    <source>
        <strain evidence="4 5">KUS-F28377</strain>
    </source>
</reference>
<protein>
    <recommendedName>
        <fullName evidence="3">CCHC-type domain-containing protein</fullName>
    </recommendedName>
</protein>
<keyword evidence="1" id="KW-0862">Zinc</keyword>
<dbReference type="OrthoDB" id="2241864at2759"/>
<evidence type="ECO:0000313" key="5">
    <source>
        <dbReference type="Proteomes" id="UP000093000"/>
    </source>
</evidence>
<gene>
    <name evidence="4" type="ORF">A0J61_11357</name>
</gene>
<dbReference type="Proteomes" id="UP000093000">
    <property type="component" value="Unassembled WGS sequence"/>
</dbReference>
<keyword evidence="5" id="KW-1185">Reference proteome</keyword>
<dbReference type="Gene3D" id="4.10.60.10">
    <property type="entry name" value="Zinc finger, CCHC-type"/>
    <property type="match status" value="1"/>
</dbReference>
<organism evidence="4 5">
    <name type="scientific">Choanephora cucurbitarum</name>
    <dbReference type="NCBI Taxonomy" id="101091"/>
    <lineage>
        <taxon>Eukaryota</taxon>
        <taxon>Fungi</taxon>
        <taxon>Fungi incertae sedis</taxon>
        <taxon>Mucoromycota</taxon>
        <taxon>Mucoromycotina</taxon>
        <taxon>Mucoromycetes</taxon>
        <taxon>Mucorales</taxon>
        <taxon>Mucorineae</taxon>
        <taxon>Choanephoraceae</taxon>
        <taxon>Choanephoroideae</taxon>
        <taxon>Choanephora</taxon>
    </lineage>
</organism>
<dbReference type="InterPro" id="IPR001878">
    <property type="entry name" value="Znf_CCHC"/>
</dbReference>
<feature type="domain" description="CCHC-type" evidence="3">
    <location>
        <begin position="217"/>
        <end position="230"/>
    </location>
</feature>
<evidence type="ECO:0000259" key="3">
    <source>
        <dbReference type="PROSITE" id="PS50158"/>
    </source>
</evidence>
<feature type="compositionally biased region" description="Polar residues" evidence="2">
    <location>
        <begin position="358"/>
        <end position="372"/>
    </location>
</feature>
<evidence type="ECO:0000256" key="2">
    <source>
        <dbReference type="SAM" id="MobiDB-lite"/>
    </source>
</evidence>
<evidence type="ECO:0000313" key="4">
    <source>
        <dbReference type="EMBL" id="OBZ80594.1"/>
    </source>
</evidence>
<dbReference type="EMBL" id="LUGH01001944">
    <property type="protein sequence ID" value="OBZ80594.1"/>
    <property type="molecule type" value="Genomic_DNA"/>
</dbReference>
<dbReference type="Pfam" id="PF00098">
    <property type="entry name" value="zf-CCHC"/>
    <property type="match status" value="1"/>
</dbReference>
<comment type="caution">
    <text evidence="4">The sequence shown here is derived from an EMBL/GenBank/DDBJ whole genome shotgun (WGS) entry which is preliminary data.</text>
</comment>
<feature type="non-terminal residue" evidence="4">
    <location>
        <position position="1"/>
    </location>
</feature>
<feature type="region of interest" description="Disordered" evidence="2">
    <location>
        <begin position="358"/>
        <end position="383"/>
    </location>
</feature>
<dbReference type="AlphaFoldDB" id="A0A1C7MZM8"/>
<accession>A0A1C7MZM8</accession>
<evidence type="ECO:0000256" key="1">
    <source>
        <dbReference type="PROSITE-ProRule" id="PRU00047"/>
    </source>
</evidence>
<keyword evidence="1" id="KW-0863">Zinc-finger</keyword>
<dbReference type="GO" id="GO:0008270">
    <property type="term" value="F:zinc ion binding"/>
    <property type="evidence" value="ECO:0007669"/>
    <property type="project" value="UniProtKB-KW"/>
</dbReference>
<dbReference type="GO" id="GO:0003676">
    <property type="term" value="F:nucleic acid binding"/>
    <property type="evidence" value="ECO:0007669"/>
    <property type="project" value="InterPro"/>
</dbReference>
<keyword evidence="1" id="KW-0479">Metal-binding</keyword>